<feature type="domain" description="PAS" evidence="9">
    <location>
        <begin position="337"/>
        <end position="409"/>
    </location>
</feature>
<sequence>MRPNLSRPATQWRWLFALWLVLGVLSVVYVCWDRQETLKAERRHLRQQTGMVHDNMARQLRAIHTVLGRLAEEPVPTADNTAERRRVNARLRAFGEALAGVRTLSMLDADGTLVASDRDELIGKNFAYRDYYRAARDATDPEALIVGAPFRAVLDGGWYLMLGRTMRADDGSFAGAVMATLDPEQFLTLLESVRYAPDMVAGLVHGDGVRFLLASEHPMPPGIDVGQPQTLFSRHRASGEAISELRGRLLPDKDATEYLAAMRTIQPPGLHMDRPFVTSAAREWDAVLAEWRAGAAVLAAAWLVLGALAAALLYVAQQRRRELRRHTRVLAEREAQLRARWRAVLQATSLGVWEWRGEGQPTYFSPGWKGLLGWGDDEIPDDGLDWRAWLHPDEREQVLAQMARHLRGDTQSYEATHRIRRKDGSWRWVLSRGRVLERDSQGRPTYFVGTFGDLPEQGEERARLDLLAAQVPGMLYQYQIDADGRNTFPYASAGALDVYGYTPEQLREDALPVFGRILPDDAQALKGSIEASAHSLQPWRHEYRVLLPERGERWLSGHARPQRLPSGALLWHGYIQDVTEAKQQALQLQETERLLKHLMSEMPLGLCMVDGSGRMYFRNRRFLDYFGYTEAEVATLQDWWRRAYPEPGYREQVARSWERAVAQAAQGNGEIEPQEYRTTARDGTERTMAIGGLAFGDHFLATFFDRTEQKAQSELLRKLAYVDSLTSVANRRHFDQALAAEWRRCRRSRKPLALVLFDIDHFKQYNDAYGHQAGDACLRAVAGALRSGLARSHDVVARYGGEEFVCLLPESDAAGALAKAEALCRAVQALGIAHRASSTAPVVTVSAGVAVLVPDGEHAPEDLLACADRHLYQAKVAGRNRAVDGACLLSNK</sequence>
<dbReference type="AlphaFoldDB" id="A0A2R3QBK4"/>
<feature type="domain" description="PAS" evidence="9">
    <location>
        <begin position="591"/>
        <end position="633"/>
    </location>
</feature>
<dbReference type="SUPFAM" id="SSF55073">
    <property type="entry name" value="Nucleotide cyclase"/>
    <property type="match status" value="1"/>
</dbReference>
<dbReference type="SMART" id="SM00086">
    <property type="entry name" value="PAC"/>
    <property type="match status" value="3"/>
</dbReference>
<organism evidence="12 13">
    <name type="scientific">Melaminivora suipulveris</name>
    <dbReference type="NCBI Taxonomy" id="2109913"/>
    <lineage>
        <taxon>Bacteria</taxon>
        <taxon>Pseudomonadati</taxon>
        <taxon>Pseudomonadota</taxon>
        <taxon>Betaproteobacteria</taxon>
        <taxon>Burkholderiales</taxon>
        <taxon>Comamonadaceae</taxon>
        <taxon>Melaminivora</taxon>
    </lineage>
</organism>
<accession>A0A2R3QBK4</accession>
<gene>
    <name evidence="12" type="ORF">C6568_07140</name>
</gene>
<evidence type="ECO:0000256" key="2">
    <source>
        <dbReference type="ARBA" id="ARBA00012528"/>
    </source>
</evidence>
<dbReference type="NCBIfam" id="TIGR00254">
    <property type="entry name" value="GGDEF"/>
    <property type="match status" value="1"/>
</dbReference>
<dbReference type="PANTHER" id="PTHR45138:SF9">
    <property type="entry name" value="DIGUANYLATE CYCLASE DGCM-RELATED"/>
    <property type="match status" value="1"/>
</dbReference>
<dbReference type="Pfam" id="PF13188">
    <property type="entry name" value="PAS_8"/>
    <property type="match status" value="1"/>
</dbReference>
<dbReference type="Pfam" id="PF00990">
    <property type="entry name" value="GGDEF"/>
    <property type="match status" value="1"/>
</dbReference>
<dbReference type="Gene3D" id="3.30.450.20">
    <property type="entry name" value="PAS domain"/>
    <property type="match status" value="4"/>
</dbReference>
<dbReference type="PROSITE" id="PS50113">
    <property type="entry name" value="PAC"/>
    <property type="match status" value="1"/>
</dbReference>
<evidence type="ECO:0000256" key="8">
    <source>
        <dbReference type="SAM" id="Phobius"/>
    </source>
</evidence>
<dbReference type="InterPro" id="IPR029787">
    <property type="entry name" value="Nucleotide_cyclase"/>
</dbReference>
<evidence type="ECO:0000256" key="5">
    <source>
        <dbReference type="ARBA" id="ARBA00022989"/>
    </source>
</evidence>
<dbReference type="Pfam" id="PF02743">
    <property type="entry name" value="dCache_1"/>
    <property type="match status" value="1"/>
</dbReference>
<dbReference type="NCBIfam" id="TIGR00229">
    <property type="entry name" value="sensory_box"/>
    <property type="match status" value="2"/>
</dbReference>
<dbReference type="SMART" id="SM00267">
    <property type="entry name" value="GGDEF"/>
    <property type="match status" value="1"/>
</dbReference>
<dbReference type="PROSITE" id="PS50112">
    <property type="entry name" value="PAS"/>
    <property type="match status" value="3"/>
</dbReference>
<evidence type="ECO:0000313" key="12">
    <source>
        <dbReference type="EMBL" id="AVO49054.1"/>
    </source>
</evidence>
<dbReference type="SUPFAM" id="SSF55785">
    <property type="entry name" value="PYP-like sensor domain (PAS domain)"/>
    <property type="match status" value="3"/>
</dbReference>
<dbReference type="CDD" id="cd00130">
    <property type="entry name" value="PAS"/>
    <property type="match status" value="3"/>
</dbReference>
<evidence type="ECO:0000256" key="7">
    <source>
        <dbReference type="ARBA" id="ARBA00034247"/>
    </source>
</evidence>
<dbReference type="PROSITE" id="PS50887">
    <property type="entry name" value="GGDEF"/>
    <property type="match status" value="1"/>
</dbReference>
<keyword evidence="6 8" id="KW-0472">Membrane</keyword>
<evidence type="ECO:0000256" key="3">
    <source>
        <dbReference type="ARBA" id="ARBA00022475"/>
    </source>
</evidence>
<dbReference type="Pfam" id="PF08447">
    <property type="entry name" value="PAS_3"/>
    <property type="match status" value="2"/>
</dbReference>
<evidence type="ECO:0000313" key="13">
    <source>
        <dbReference type="Proteomes" id="UP000237925"/>
    </source>
</evidence>
<dbReference type="KEGG" id="mela:C6568_07140"/>
<evidence type="ECO:0000259" key="11">
    <source>
        <dbReference type="PROSITE" id="PS50887"/>
    </source>
</evidence>
<protein>
    <recommendedName>
        <fullName evidence="2">diguanylate cyclase</fullName>
        <ecNumber evidence="2">2.7.7.65</ecNumber>
    </recommendedName>
</protein>
<feature type="transmembrane region" description="Helical" evidence="8">
    <location>
        <begin position="295"/>
        <end position="316"/>
    </location>
</feature>
<keyword evidence="3" id="KW-1003">Cell membrane</keyword>
<evidence type="ECO:0000256" key="4">
    <source>
        <dbReference type="ARBA" id="ARBA00022692"/>
    </source>
</evidence>
<dbReference type="Gene3D" id="3.30.70.270">
    <property type="match status" value="1"/>
</dbReference>
<keyword evidence="5 8" id="KW-1133">Transmembrane helix</keyword>
<dbReference type="InterPro" id="IPR000700">
    <property type="entry name" value="PAS-assoc_C"/>
</dbReference>
<feature type="domain" description="PAC" evidence="10">
    <location>
        <begin position="413"/>
        <end position="466"/>
    </location>
</feature>
<dbReference type="EMBL" id="CP027667">
    <property type="protein sequence ID" value="AVO49054.1"/>
    <property type="molecule type" value="Genomic_DNA"/>
</dbReference>
<dbReference type="InterPro" id="IPR035965">
    <property type="entry name" value="PAS-like_dom_sf"/>
</dbReference>
<dbReference type="FunFam" id="3.30.70.270:FF:000001">
    <property type="entry name" value="Diguanylate cyclase domain protein"/>
    <property type="match status" value="1"/>
</dbReference>
<reference evidence="12 13" key="1">
    <citation type="submission" date="2018-03" db="EMBL/GenBank/DDBJ databases">
        <title>Genome sequencing of Melaminivora sp.</title>
        <authorList>
            <person name="Kim S.-J."/>
            <person name="Heo J."/>
            <person name="Ahn J.-H."/>
            <person name="Kwon S.-W."/>
        </authorList>
    </citation>
    <scope>NUCLEOTIDE SEQUENCE [LARGE SCALE GENOMIC DNA]</scope>
    <source>
        <strain evidence="12 13">SC2-9</strain>
    </source>
</reference>
<evidence type="ECO:0000256" key="1">
    <source>
        <dbReference type="ARBA" id="ARBA00004651"/>
    </source>
</evidence>
<dbReference type="CDD" id="cd01949">
    <property type="entry name" value="GGDEF"/>
    <property type="match status" value="1"/>
</dbReference>
<dbReference type="GO" id="GO:0043709">
    <property type="term" value="P:cell adhesion involved in single-species biofilm formation"/>
    <property type="evidence" value="ECO:0007669"/>
    <property type="project" value="TreeGrafter"/>
</dbReference>
<dbReference type="SMART" id="SM00091">
    <property type="entry name" value="PAS"/>
    <property type="match status" value="3"/>
</dbReference>
<comment type="subcellular location">
    <subcellularLocation>
        <location evidence="1">Cell membrane</location>
        <topology evidence="1">Multi-pass membrane protein</topology>
    </subcellularLocation>
</comment>
<feature type="domain" description="GGDEF" evidence="11">
    <location>
        <begin position="750"/>
        <end position="887"/>
    </location>
</feature>
<keyword evidence="13" id="KW-1185">Reference proteome</keyword>
<comment type="catalytic activity">
    <reaction evidence="7">
        <text>2 GTP = 3',3'-c-di-GMP + 2 diphosphate</text>
        <dbReference type="Rhea" id="RHEA:24898"/>
        <dbReference type="ChEBI" id="CHEBI:33019"/>
        <dbReference type="ChEBI" id="CHEBI:37565"/>
        <dbReference type="ChEBI" id="CHEBI:58805"/>
        <dbReference type="EC" id="2.7.7.65"/>
    </reaction>
</comment>
<evidence type="ECO:0000259" key="10">
    <source>
        <dbReference type="PROSITE" id="PS50113"/>
    </source>
</evidence>
<dbReference type="InterPro" id="IPR033479">
    <property type="entry name" value="dCache_1"/>
</dbReference>
<dbReference type="PANTHER" id="PTHR45138">
    <property type="entry name" value="REGULATORY COMPONENTS OF SENSORY TRANSDUCTION SYSTEM"/>
    <property type="match status" value="1"/>
</dbReference>
<dbReference type="InterPro" id="IPR050469">
    <property type="entry name" value="Diguanylate_Cyclase"/>
</dbReference>
<dbReference type="EC" id="2.7.7.65" evidence="2"/>
<evidence type="ECO:0000259" key="9">
    <source>
        <dbReference type="PROSITE" id="PS50112"/>
    </source>
</evidence>
<dbReference type="InterPro" id="IPR000160">
    <property type="entry name" value="GGDEF_dom"/>
</dbReference>
<dbReference type="InterPro" id="IPR043128">
    <property type="entry name" value="Rev_trsase/Diguanyl_cyclase"/>
</dbReference>
<evidence type="ECO:0000256" key="6">
    <source>
        <dbReference type="ARBA" id="ARBA00023136"/>
    </source>
</evidence>
<dbReference type="GO" id="GO:0005886">
    <property type="term" value="C:plasma membrane"/>
    <property type="evidence" value="ECO:0007669"/>
    <property type="project" value="UniProtKB-SubCell"/>
</dbReference>
<dbReference type="InterPro" id="IPR000014">
    <property type="entry name" value="PAS"/>
</dbReference>
<dbReference type="GO" id="GO:1902201">
    <property type="term" value="P:negative regulation of bacterial-type flagellum-dependent cell motility"/>
    <property type="evidence" value="ECO:0007669"/>
    <property type="project" value="TreeGrafter"/>
</dbReference>
<proteinExistence type="predicted"/>
<dbReference type="CDD" id="cd12914">
    <property type="entry name" value="PDC1_DGC_like"/>
    <property type="match status" value="1"/>
</dbReference>
<keyword evidence="4 8" id="KW-0812">Transmembrane</keyword>
<feature type="transmembrane region" description="Helical" evidence="8">
    <location>
        <begin position="12"/>
        <end position="32"/>
    </location>
</feature>
<dbReference type="Proteomes" id="UP000237925">
    <property type="component" value="Chromosome"/>
</dbReference>
<dbReference type="GO" id="GO:0052621">
    <property type="term" value="F:diguanylate cyclase activity"/>
    <property type="evidence" value="ECO:0007669"/>
    <property type="project" value="UniProtKB-EC"/>
</dbReference>
<name>A0A2R3QBK4_9BURK</name>
<dbReference type="InterPro" id="IPR013655">
    <property type="entry name" value="PAS_fold_3"/>
</dbReference>
<feature type="domain" description="PAS" evidence="9">
    <location>
        <begin position="478"/>
        <end position="536"/>
    </location>
</feature>
<dbReference type="InterPro" id="IPR001610">
    <property type="entry name" value="PAC"/>
</dbReference>